<name>A0A1Y1YRS9_9PLEO</name>
<feature type="domain" description="Ribonuclease H1 N-terminal" evidence="2">
    <location>
        <begin position="9"/>
        <end position="53"/>
    </location>
</feature>
<dbReference type="SUPFAM" id="SSF55658">
    <property type="entry name" value="L9 N-domain-like"/>
    <property type="match status" value="1"/>
</dbReference>
<protein>
    <recommendedName>
        <fullName evidence="2">Ribonuclease H1 N-terminal domain-containing protein</fullName>
    </recommendedName>
</protein>
<comment type="caution">
    <text evidence="3">The sequence shown here is derived from an EMBL/GenBank/DDBJ whole genome shotgun (WGS) entry which is preliminary data.</text>
</comment>
<sequence>MVRRKNKEYYAVFQGRVDEPTIFSSWGDAHPRAIGGCSSQHSAFVTIKEAREYMMKKGTSTCKEVIKSTTDTTPEEDSMGFMMSQMERILAFARPGTGKREHLKTLISSTMFVTSGFGQKPRRKHSLRTGKSPMQKYGVWK</sequence>
<gene>
    <name evidence="3" type="ORF">BCR34DRAFT_637791</name>
</gene>
<dbReference type="OrthoDB" id="407198at2759"/>
<organism evidence="3 4">
    <name type="scientific">Clohesyomyces aquaticus</name>
    <dbReference type="NCBI Taxonomy" id="1231657"/>
    <lineage>
        <taxon>Eukaryota</taxon>
        <taxon>Fungi</taxon>
        <taxon>Dikarya</taxon>
        <taxon>Ascomycota</taxon>
        <taxon>Pezizomycotina</taxon>
        <taxon>Dothideomycetes</taxon>
        <taxon>Pleosporomycetidae</taxon>
        <taxon>Pleosporales</taxon>
        <taxon>Lindgomycetaceae</taxon>
        <taxon>Clohesyomyces</taxon>
    </lineage>
</organism>
<accession>A0A1Y1YRS9</accession>
<dbReference type="STRING" id="1231657.A0A1Y1YRS9"/>
<dbReference type="Pfam" id="PF01693">
    <property type="entry name" value="Cauli_VI"/>
    <property type="match status" value="1"/>
</dbReference>
<proteinExistence type="predicted"/>
<evidence type="ECO:0000256" key="1">
    <source>
        <dbReference type="SAM" id="MobiDB-lite"/>
    </source>
</evidence>
<dbReference type="AlphaFoldDB" id="A0A1Y1YRS9"/>
<feature type="region of interest" description="Disordered" evidence="1">
    <location>
        <begin position="117"/>
        <end position="141"/>
    </location>
</feature>
<reference evidence="3 4" key="1">
    <citation type="submission" date="2016-07" db="EMBL/GenBank/DDBJ databases">
        <title>Pervasive Adenine N6-methylation of Active Genes in Fungi.</title>
        <authorList>
            <consortium name="DOE Joint Genome Institute"/>
            <person name="Mondo S.J."/>
            <person name="Dannebaum R.O."/>
            <person name="Kuo R.C."/>
            <person name="Labutti K."/>
            <person name="Haridas S."/>
            <person name="Kuo A."/>
            <person name="Salamov A."/>
            <person name="Ahrendt S.R."/>
            <person name="Lipzen A."/>
            <person name="Sullivan W."/>
            <person name="Andreopoulos W.B."/>
            <person name="Clum A."/>
            <person name="Lindquist E."/>
            <person name="Daum C."/>
            <person name="Ramamoorthy G.K."/>
            <person name="Gryganskyi A."/>
            <person name="Culley D."/>
            <person name="Magnuson J.K."/>
            <person name="James T.Y."/>
            <person name="O'Malley M.A."/>
            <person name="Stajich J.E."/>
            <person name="Spatafora J.W."/>
            <person name="Visel A."/>
            <person name="Grigoriev I.V."/>
        </authorList>
    </citation>
    <scope>NUCLEOTIDE SEQUENCE [LARGE SCALE GENOMIC DNA]</scope>
    <source>
        <strain evidence="3 4">CBS 115471</strain>
    </source>
</reference>
<keyword evidence="4" id="KW-1185">Reference proteome</keyword>
<dbReference type="Proteomes" id="UP000193144">
    <property type="component" value="Unassembled WGS sequence"/>
</dbReference>
<dbReference type="EMBL" id="MCFA01000179">
    <property type="protein sequence ID" value="ORY00738.1"/>
    <property type="molecule type" value="Genomic_DNA"/>
</dbReference>
<dbReference type="Gene3D" id="3.40.970.10">
    <property type="entry name" value="Ribonuclease H1, N-terminal domain"/>
    <property type="match status" value="1"/>
</dbReference>
<dbReference type="InterPro" id="IPR011320">
    <property type="entry name" value="RNase_H1_N"/>
</dbReference>
<evidence type="ECO:0000313" key="3">
    <source>
        <dbReference type="EMBL" id="ORY00738.1"/>
    </source>
</evidence>
<evidence type="ECO:0000259" key="2">
    <source>
        <dbReference type="Pfam" id="PF01693"/>
    </source>
</evidence>
<dbReference type="InterPro" id="IPR037056">
    <property type="entry name" value="RNase_H1_N_sf"/>
</dbReference>
<dbReference type="InterPro" id="IPR009027">
    <property type="entry name" value="Ribosomal_bL9/RNase_H1_N"/>
</dbReference>
<evidence type="ECO:0000313" key="4">
    <source>
        <dbReference type="Proteomes" id="UP000193144"/>
    </source>
</evidence>